<evidence type="ECO:0000256" key="1">
    <source>
        <dbReference type="SAM" id="Phobius"/>
    </source>
</evidence>
<feature type="transmembrane region" description="Helical" evidence="1">
    <location>
        <begin position="195"/>
        <end position="211"/>
    </location>
</feature>
<feature type="non-terminal residue" evidence="3">
    <location>
        <position position="212"/>
    </location>
</feature>
<dbReference type="EMBL" id="BARS01031088">
    <property type="protein sequence ID" value="GAG27838.1"/>
    <property type="molecule type" value="Genomic_DNA"/>
</dbReference>
<sequence>MVFEPAKTLGLVVGLIILLTIVAVDLFLMDWTLRQRLDLGSYLTALLLVFSLPLLALLGYWYYGLFSLRYYLDRNALVIGCGAFRRVVPLDSIVSIVPGSQVTVSRGFRGIGWPGYLRGRMRLRGLGAILVHSSEPLERQLVVVTRSGCYGISPRDTQLFSEALEVRRTLGPTRAVERTVELAPIAALSIWRDRWFWAIIALAFVANAALFG</sequence>
<proteinExistence type="predicted"/>
<gene>
    <name evidence="3" type="ORF">S01H1_48410</name>
</gene>
<keyword evidence="1" id="KW-0472">Membrane</keyword>
<comment type="caution">
    <text evidence="3">The sequence shown here is derived from an EMBL/GenBank/DDBJ whole genome shotgun (WGS) entry which is preliminary data.</text>
</comment>
<name>X0WTK3_9ZZZZ</name>
<keyword evidence="1" id="KW-0812">Transmembrane</keyword>
<feature type="domain" description="Bacterial Pleckstrin homology" evidence="2">
    <location>
        <begin position="69"/>
        <end position="167"/>
    </location>
</feature>
<dbReference type="Pfam" id="PF10882">
    <property type="entry name" value="bPH_5"/>
    <property type="match status" value="1"/>
</dbReference>
<keyword evidence="1" id="KW-1133">Transmembrane helix</keyword>
<accession>X0WTK3</accession>
<feature type="transmembrane region" description="Helical" evidence="1">
    <location>
        <begin position="6"/>
        <end position="28"/>
    </location>
</feature>
<evidence type="ECO:0000313" key="3">
    <source>
        <dbReference type="EMBL" id="GAG27838.1"/>
    </source>
</evidence>
<feature type="transmembrane region" description="Helical" evidence="1">
    <location>
        <begin position="40"/>
        <end position="63"/>
    </location>
</feature>
<organism evidence="3">
    <name type="scientific">marine sediment metagenome</name>
    <dbReference type="NCBI Taxonomy" id="412755"/>
    <lineage>
        <taxon>unclassified sequences</taxon>
        <taxon>metagenomes</taxon>
        <taxon>ecological metagenomes</taxon>
    </lineage>
</organism>
<dbReference type="AlphaFoldDB" id="X0WTK3"/>
<evidence type="ECO:0000259" key="2">
    <source>
        <dbReference type="Pfam" id="PF10882"/>
    </source>
</evidence>
<protein>
    <recommendedName>
        <fullName evidence="2">Bacterial Pleckstrin homology domain-containing protein</fullName>
    </recommendedName>
</protein>
<dbReference type="InterPro" id="IPR027783">
    <property type="entry name" value="Bacterial_PH-related"/>
</dbReference>
<reference evidence="3" key="1">
    <citation type="journal article" date="2014" name="Front. Microbiol.">
        <title>High frequency of phylogenetically diverse reductive dehalogenase-homologous genes in deep subseafloor sedimentary metagenomes.</title>
        <authorList>
            <person name="Kawai M."/>
            <person name="Futagami T."/>
            <person name="Toyoda A."/>
            <person name="Takaki Y."/>
            <person name="Nishi S."/>
            <person name="Hori S."/>
            <person name="Arai W."/>
            <person name="Tsubouchi T."/>
            <person name="Morono Y."/>
            <person name="Uchiyama I."/>
            <person name="Ito T."/>
            <person name="Fujiyama A."/>
            <person name="Inagaki F."/>
            <person name="Takami H."/>
        </authorList>
    </citation>
    <scope>NUCLEOTIDE SEQUENCE</scope>
    <source>
        <strain evidence="3">Expedition CK06-06</strain>
    </source>
</reference>